<dbReference type="EMBL" id="SJKD01000015">
    <property type="protein sequence ID" value="TCC37438.1"/>
    <property type="molecule type" value="Genomic_DNA"/>
</dbReference>
<dbReference type="OrthoDB" id="3830756at2"/>
<dbReference type="PROSITE" id="PS01117">
    <property type="entry name" value="HTH_MARR_1"/>
    <property type="match status" value="1"/>
</dbReference>
<dbReference type="GO" id="GO:0006950">
    <property type="term" value="P:response to stress"/>
    <property type="evidence" value="ECO:0007669"/>
    <property type="project" value="TreeGrafter"/>
</dbReference>
<evidence type="ECO:0000256" key="3">
    <source>
        <dbReference type="ARBA" id="ARBA00023163"/>
    </source>
</evidence>
<dbReference type="GO" id="GO:0003700">
    <property type="term" value="F:DNA-binding transcription factor activity"/>
    <property type="evidence" value="ECO:0007669"/>
    <property type="project" value="InterPro"/>
</dbReference>
<dbReference type="Gene3D" id="1.10.10.10">
    <property type="entry name" value="Winged helix-like DNA-binding domain superfamily/Winged helix DNA-binding domain"/>
    <property type="match status" value="1"/>
</dbReference>
<dbReference type="PANTHER" id="PTHR33164:SF94">
    <property type="entry name" value="TRANSCRIPTIONAL REGULATORY PROTEIN-RELATED"/>
    <property type="match status" value="1"/>
</dbReference>
<evidence type="ECO:0000313" key="5">
    <source>
        <dbReference type="EMBL" id="TCC37438.1"/>
    </source>
</evidence>
<dbReference type="AlphaFoldDB" id="A0A4R0J0F9"/>
<keyword evidence="6" id="KW-1185">Reference proteome</keyword>
<protein>
    <submittedName>
        <fullName evidence="5">MarR family transcriptional regulator</fullName>
    </submittedName>
</protein>
<accession>A0A4R0J0F9</accession>
<proteinExistence type="predicted"/>
<dbReference type="InterPro" id="IPR000835">
    <property type="entry name" value="HTH_MarR-typ"/>
</dbReference>
<dbReference type="InterPro" id="IPR023187">
    <property type="entry name" value="Tscrpt_reg_MarR-type_CS"/>
</dbReference>
<evidence type="ECO:0000259" key="4">
    <source>
        <dbReference type="PROSITE" id="PS50995"/>
    </source>
</evidence>
<dbReference type="PANTHER" id="PTHR33164">
    <property type="entry name" value="TRANSCRIPTIONAL REGULATOR, MARR FAMILY"/>
    <property type="match status" value="1"/>
</dbReference>
<dbReference type="InterPro" id="IPR036390">
    <property type="entry name" value="WH_DNA-bd_sf"/>
</dbReference>
<dbReference type="Proteomes" id="UP000293342">
    <property type="component" value="Unassembled WGS sequence"/>
</dbReference>
<dbReference type="SUPFAM" id="SSF46785">
    <property type="entry name" value="Winged helix' DNA-binding domain"/>
    <property type="match status" value="1"/>
</dbReference>
<dbReference type="PROSITE" id="PS50995">
    <property type="entry name" value="HTH_MARR_2"/>
    <property type="match status" value="1"/>
</dbReference>
<evidence type="ECO:0000256" key="1">
    <source>
        <dbReference type="ARBA" id="ARBA00023015"/>
    </source>
</evidence>
<keyword evidence="2" id="KW-0238">DNA-binding</keyword>
<sequence length="160" mass="17085">MSDQVTATSARDRRDAAASAPVIEQASIALFEVTLGALSTSAQLSVLQIRMLLTLDQHGPLRLSDLAGQLDVSAPSASRIINRLADDGLVLRRTPDHDRRTVELRLSAKGRRGLARIRSARRGGIAEILALMTEDDRAALAAGLISFAHAAQLVHHPAKA</sequence>
<keyword evidence="3" id="KW-0804">Transcription</keyword>
<reference evidence="5 6" key="1">
    <citation type="submission" date="2019-02" db="EMBL/GenBank/DDBJ databases">
        <title>Kribbella capetownensis sp. nov. and Kribbella speibonae sp. nov., isolated from soil.</title>
        <authorList>
            <person name="Curtis S.M."/>
            <person name="Norton I."/>
            <person name="Everest G.J."/>
            <person name="Meyers P.R."/>
        </authorList>
    </citation>
    <scope>NUCLEOTIDE SEQUENCE [LARGE SCALE GENOMIC DNA]</scope>
    <source>
        <strain evidence="5 6">YM53</strain>
    </source>
</reference>
<gene>
    <name evidence="5" type="ORF">E0H75_40545</name>
</gene>
<evidence type="ECO:0000313" key="6">
    <source>
        <dbReference type="Proteomes" id="UP000293342"/>
    </source>
</evidence>
<dbReference type="Pfam" id="PF01047">
    <property type="entry name" value="MarR"/>
    <property type="match status" value="1"/>
</dbReference>
<dbReference type="SMART" id="SM00347">
    <property type="entry name" value="HTH_MARR"/>
    <property type="match status" value="1"/>
</dbReference>
<name>A0A4R0J0F9_9ACTN</name>
<organism evidence="5 6">
    <name type="scientific">Kribbella capetownensis</name>
    <dbReference type="NCBI Taxonomy" id="1572659"/>
    <lineage>
        <taxon>Bacteria</taxon>
        <taxon>Bacillati</taxon>
        <taxon>Actinomycetota</taxon>
        <taxon>Actinomycetes</taxon>
        <taxon>Propionibacteriales</taxon>
        <taxon>Kribbellaceae</taxon>
        <taxon>Kribbella</taxon>
    </lineage>
</organism>
<evidence type="ECO:0000256" key="2">
    <source>
        <dbReference type="ARBA" id="ARBA00023125"/>
    </source>
</evidence>
<dbReference type="InterPro" id="IPR036388">
    <property type="entry name" value="WH-like_DNA-bd_sf"/>
</dbReference>
<dbReference type="RefSeq" id="WP_131519041.1">
    <property type="nucleotide sequence ID" value="NZ_SJKD01000015.1"/>
</dbReference>
<feature type="domain" description="HTH marR-type" evidence="4">
    <location>
        <begin position="16"/>
        <end position="149"/>
    </location>
</feature>
<keyword evidence="1" id="KW-0805">Transcription regulation</keyword>
<dbReference type="GO" id="GO:0003677">
    <property type="term" value="F:DNA binding"/>
    <property type="evidence" value="ECO:0007669"/>
    <property type="project" value="UniProtKB-KW"/>
</dbReference>
<dbReference type="InterPro" id="IPR039422">
    <property type="entry name" value="MarR/SlyA-like"/>
</dbReference>
<comment type="caution">
    <text evidence="5">The sequence shown here is derived from an EMBL/GenBank/DDBJ whole genome shotgun (WGS) entry which is preliminary data.</text>
</comment>